<name>A0A9Q4FYZ5_SALAG</name>
<evidence type="ECO:0000256" key="1">
    <source>
        <dbReference type="ARBA" id="ARBA00022801"/>
    </source>
</evidence>
<dbReference type="Proteomes" id="UP001057753">
    <property type="component" value="Unassembled WGS sequence"/>
</dbReference>
<evidence type="ECO:0000313" key="3">
    <source>
        <dbReference type="EMBL" id="MCR6098220.1"/>
    </source>
</evidence>
<dbReference type="PANTHER" id="PTHR30404:SF0">
    <property type="entry name" value="N-ACETYLMURAMOYL-L-ALANINE AMIDASE AMIC"/>
    <property type="match status" value="1"/>
</dbReference>
<dbReference type="OrthoDB" id="9806267at2"/>
<dbReference type="CDD" id="cd02696">
    <property type="entry name" value="MurNAc-LAA"/>
    <property type="match status" value="1"/>
</dbReference>
<dbReference type="Gene3D" id="3.40.630.40">
    <property type="entry name" value="Zn-dependent exopeptidases"/>
    <property type="match status" value="1"/>
</dbReference>
<dbReference type="NCBIfam" id="TIGR02883">
    <property type="entry name" value="spore_cwlD"/>
    <property type="match status" value="1"/>
</dbReference>
<gene>
    <name evidence="3" type="primary">cwlD</name>
    <name evidence="3" type="ORF">HXA33_16930</name>
</gene>
<accession>A0A9Q4FYZ5</accession>
<evidence type="ECO:0000259" key="2">
    <source>
        <dbReference type="SMART" id="SM00646"/>
    </source>
</evidence>
<dbReference type="AlphaFoldDB" id="A0A9Q4FYZ5"/>
<dbReference type="Pfam" id="PF01520">
    <property type="entry name" value="Amidase_3"/>
    <property type="match status" value="1"/>
</dbReference>
<dbReference type="GO" id="GO:0009253">
    <property type="term" value="P:peptidoglycan catabolic process"/>
    <property type="evidence" value="ECO:0007669"/>
    <property type="project" value="InterPro"/>
</dbReference>
<dbReference type="EMBL" id="JABXYM010000001">
    <property type="protein sequence ID" value="MCR6098220.1"/>
    <property type="molecule type" value="Genomic_DNA"/>
</dbReference>
<dbReference type="InterPro" id="IPR002508">
    <property type="entry name" value="MurNAc-LAA_cat"/>
</dbReference>
<feature type="domain" description="MurNAc-LAA" evidence="2">
    <location>
        <begin position="115"/>
        <end position="226"/>
    </location>
</feature>
<dbReference type="SUPFAM" id="SSF53187">
    <property type="entry name" value="Zn-dependent exopeptidases"/>
    <property type="match status" value="1"/>
</dbReference>
<dbReference type="GO" id="GO:0008745">
    <property type="term" value="F:N-acetylmuramoyl-L-alanine amidase activity"/>
    <property type="evidence" value="ECO:0007669"/>
    <property type="project" value="UniProtKB-EC"/>
</dbReference>
<protein>
    <submittedName>
        <fullName evidence="3">N-acetylmuramoyl-L-alanine amidase CwlD</fullName>
        <ecNumber evidence="3">3.5.1.28</ecNumber>
    </submittedName>
</protein>
<organism evidence="3 4">
    <name type="scientific">Salipaludibacillus agaradhaerens</name>
    <name type="common">Bacillus agaradhaerens</name>
    <dbReference type="NCBI Taxonomy" id="76935"/>
    <lineage>
        <taxon>Bacteria</taxon>
        <taxon>Bacillati</taxon>
        <taxon>Bacillota</taxon>
        <taxon>Bacilli</taxon>
        <taxon>Bacillales</taxon>
        <taxon>Bacillaceae</taxon>
    </lineage>
</organism>
<dbReference type="GO" id="GO:0030288">
    <property type="term" value="C:outer membrane-bounded periplasmic space"/>
    <property type="evidence" value="ECO:0007669"/>
    <property type="project" value="TreeGrafter"/>
</dbReference>
<dbReference type="EC" id="3.5.1.28" evidence="3"/>
<comment type="caution">
    <text evidence="3">The sequence shown here is derived from an EMBL/GenBank/DDBJ whole genome shotgun (WGS) entry which is preliminary data.</text>
</comment>
<sequence>MKKWWGILTLTLVIATVLAITPLLITTEDSSGYGLPLSGQYIILDPGHGGIDGGASAKSGLLEKDVSLAISLYLRDYLQEAGALVLMTREEDKDLASPDTKRVRSRKVEDLKERVRLINQSDADLFISLHLNAIGESRWSGAQTFYNRAIEGNEALAKHVQLELIRNLENTTRLPKPIHNVYLIQQAAIPGALVEVGFLSNPEEAELLSTDAYQKKVAASIYHGILRYANNEPFPEP</sequence>
<dbReference type="PANTHER" id="PTHR30404">
    <property type="entry name" value="N-ACETYLMURAMOYL-L-ALANINE AMIDASE"/>
    <property type="match status" value="1"/>
</dbReference>
<dbReference type="SMART" id="SM00646">
    <property type="entry name" value="Ami_3"/>
    <property type="match status" value="1"/>
</dbReference>
<dbReference type="InterPro" id="IPR050695">
    <property type="entry name" value="N-acetylmuramoyl_amidase_3"/>
</dbReference>
<dbReference type="InterPro" id="IPR014234">
    <property type="entry name" value="Spore_CwlD"/>
</dbReference>
<dbReference type="RefSeq" id="WP_078578419.1">
    <property type="nucleotide sequence ID" value="NZ_JABXYM010000001.1"/>
</dbReference>
<keyword evidence="1 3" id="KW-0378">Hydrolase</keyword>
<keyword evidence="4" id="KW-1185">Reference proteome</keyword>
<evidence type="ECO:0000313" key="4">
    <source>
        <dbReference type="Proteomes" id="UP001057753"/>
    </source>
</evidence>
<reference evidence="3" key="1">
    <citation type="submission" date="2020-06" db="EMBL/GenBank/DDBJ databases">
        <title>Insight into the genomes of haloalkaliphilic bacilli from Kenyan soda lakes.</title>
        <authorList>
            <person name="Mwirichia R."/>
            <person name="Villamizar G.C."/>
            <person name="Poehlein A."/>
            <person name="Mugweru J."/>
            <person name="Kipnyargis A."/>
            <person name="Kiplimo D."/>
            <person name="Orwa P."/>
            <person name="Daniel R."/>
        </authorList>
    </citation>
    <scope>NUCLEOTIDE SEQUENCE</scope>
    <source>
        <strain evidence="3">B1096_S55</strain>
    </source>
</reference>
<proteinExistence type="predicted"/>